<dbReference type="PANTHER" id="PTHR37299:SF1">
    <property type="entry name" value="STAGE 0 SPORULATION PROTEIN A HOMOLOG"/>
    <property type="match status" value="1"/>
</dbReference>
<dbReference type="PROSITE" id="PS50930">
    <property type="entry name" value="HTH_LYTTR"/>
    <property type="match status" value="1"/>
</dbReference>
<dbReference type="InterPro" id="IPR046947">
    <property type="entry name" value="LytR-like"/>
</dbReference>
<protein>
    <submittedName>
        <fullName evidence="4">Response regulator transcription factor</fullName>
    </submittedName>
</protein>
<dbReference type="SMART" id="SM00448">
    <property type="entry name" value="REC"/>
    <property type="match status" value="1"/>
</dbReference>
<organism evidence="4 5">
    <name type="scientific">Priestia flexa</name>
    <dbReference type="NCBI Taxonomy" id="86664"/>
    <lineage>
        <taxon>Bacteria</taxon>
        <taxon>Bacillati</taxon>
        <taxon>Bacillota</taxon>
        <taxon>Bacilli</taxon>
        <taxon>Bacillales</taxon>
        <taxon>Bacillaceae</taxon>
        <taxon>Priestia</taxon>
    </lineage>
</organism>
<feature type="domain" description="HTH LytTR-type" evidence="3">
    <location>
        <begin position="142"/>
        <end position="246"/>
    </location>
</feature>
<reference evidence="4" key="1">
    <citation type="submission" date="2020-12" db="EMBL/GenBank/DDBJ databases">
        <title>PHA producing bacteria isolated from mangrove.</title>
        <authorList>
            <person name="Zheng W."/>
            <person name="Yu S."/>
            <person name="Huang Y."/>
        </authorList>
    </citation>
    <scope>NUCLEOTIDE SEQUENCE</scope>
    <source>
        <strain evidence="4">GN22-4</strain>
    </source>
</reference>
<dbReference type="PROSITE" id="PS50110">
    <property type="entry name" value="RESPONSE_REGULATORY"/>
    <property type="match status" value="1"/>
</dbReference>
<dbReference type="InterPro" id="IPR011006">
    <property type="entry name" value="CheY-like_superfamily"/>
</dbReference>
<keyword evidence="1" id="KW-0597">Phosphoprotein</keyword>
<dbReference type="Gene3D" id="2.40.50.1020">
    <property type="entry name" value="LytTr DNA-binding domain"/>
    <property type="match status" value="1"/>
</dbReference>
<evidence type="ECO:0000313" key="5">
    <source>
        <dbReference type="Proteomes" id="UP000664578"/>
    </source>
</evidence>
<dbReference type="PANTHER" id="PTHR37299">
    <property type="entry name" value="TRANSCRIPTIONAL REGULATOR-RELATED"/>
    <property type="match status" value="1"/>
</dbReference>
<dbReference type="EMBL" id="JAEMWV010000006">
    <property type="protein sequence ID" value="MBN8252589.1"/>
    <property type="molecule type" value="Genomic_DNA"/>
</dbReference>
<dbReference type="InterPro" id="IPR007492">
    <property type="entry name" value="LytTR_DNA-bd_dom"/>
</dbReference>
<dbReference type="InterPro" id="IPR001789">
    <property type="entry name" value="Sig_transdc_resp-reg_receiver"/>
</dbReference>
<gene>
    <name evidence="4" type="ORF">JF537_13500</name>
</gene>
<accession>A0A8I1SNM9</accession>
<sequence>MLEGATFVKVLIADDNIDSIEILEYFISQVPGFDVIGSCRDGEDLIQQVMVQSPELILVDINMPNMSGLEAVKECLKIKPDLRFIFITGYDQFAVEAFELSALDYIIKPIEKQRLYVALERAKKTLVKQDVEAPTKARAKRLPVKFNGSTYYIPINEIIFIEKSGKKCLIFTELRTYETYENISDIYMYLDPNIFSQTHRSYIVNLEKVSHITPRNETYLVYFLNFDEYAHISKLKIQEVQKQLHDLMVN</sequence>
<evidence type="ECO:0000256" key="1">
    <source>
        <dbReference type="PROSITE-ProRule" id="PRU00169"/>
    </source>
</evidence>
<dbReference type="SUPFAM" id="SSF52172">
    <property type="entry name" value="CheY-like"/>
    <property type="match status" value="1"/>
</dbReference>
<evidence type="ECO:0000259" key="3">
    <source>
        <dbReference type="PROSITE" id="PS50930"/>
    </source>
</evidence>
<dbReference type="Pfam" id="PF00072">
    <property type="entry name" value="Response_reg"/>
    <property type="match status" value="1"/>
</dbReference>
<evidence type="ECO:0000259" key="2">
    <source>
        <dbReference type="PROSITE" id="PS50110"/>
    </source>
</evidence>
<dbReference type="Proteomes" id="UP000664578">
    <property type="component" value="Unassembled WGS sequence"/>
</dbReference>
<evidence type="ECO:0000313" key="4">
    <source>
        <dbReference type="EMBL" id="MBN8252589.1"/>
    </source>
</evidence>
<dbReference type="RefSeq" id="WP_119542937.1">
    <property type="nucleotide sequence ID" value="NZ_JAEMWV010000006.1"/>
</dbReference>
<comment type="caution">
    <text evidence="4">The sequence shown here is derived from an EMBL/GenBank/DDBJ whole genome shotgun (WGS) entry which is preliminary data.</text>
</comment>
<dbReference type="Gene3D" id="3.40.50.2300">
    <property type="match status" value="1"/>
</dbReference>
<dbReference type="Pfam" id="PF04397">
    <property type="entry name" value="LytTR"/>
    <property type="match status" value="1"/>
</dbReference>
<feature type="modified residue" description="4-aspartylphosphate" evidence="1">
    <location>
        <position position="60"/>
    </location>
</feature>
<feature type="domain" description="Response regulatory" evidence="2">
    <location>
        <begin position="9"/>
        <end position="123"/>
    </location>
</feature>
<dbReference type="SMART" id="SM00850">
    <property type="entry name" value="LytTR"/>
    <property type="match status" value="1"/>
</dbReference>
<dbReference type="AlphaFoldDB" id="A0A8I1SNM9"/>
<name>A0A8I1SNM9_9BACI</name>
<dbReference type="GO" id="GO:0003677">
    <property type="term" value="F:DNA binding"/>
    <property type="evidence" value="ECO:0007669"/>
    <property type="project" value="InterPro"/>
</dbReference>
<dbReference type="GO" id="GO:0000156">
    <property type="term" value="F:phosphorelay response regulator activity"/>
    <property type="evidence" value="ECO:0007669"/>
    <property type="project" value="InterPro"/>
</dbReference>
<proteinExistence type="predicted"/>